<feature type="region of interest" description="Disordered" evidence="1">
    <location>
        <begin position="1"/>
        <end position="21"/>
    </location>
</feature>
<reference evidence="2 3" key="1">
    <citation type="submission" date="2021-12" db="EMBL/GenBank/DDBJ databases">
        <title>Discovery of the Pendulisporaceae a myxobacterial family with distinct sporulation behavior and unique specialized metabolism.</title>
        <authorList>
            <person name="Garcia R."/>
            <person name="Popoff A."/>
            <person name="Bader C.D."/>
            <person name="Loehr J."/>
            <person name="Walesch S."/>
            <person name="Walt C."/>
            <person name="Boldt J."/>
            <person name="Bunk B."/>
            <person name="Haeckl F.J.F.P.J."/>
            <person name="Gunesch A.P."/>
            <person name="Birkelbach J."/>
            <person name="Nuebel U."/>
            <person name="Pietschmann T."/>
            <person name="Bach T."/>
            <person name="Mueller R."/>
        </authorList>
    </citation>
    <scope>NUCLEOTIDE SEQUENCE [LARGE SCALE GENOMIC DNA]</scope>
    <source>
        <strain evidence="2 3">MSr12523</strain>
    </source>
</reference>
<organism evidence="2 3">
    <name type="scientific">Pendulispora brunnea</name>
    <dbReference type="NCBI Taxonomy" id="2905690"/>
    <lineage>
        <taxon>Bacteria</taxon>
        <taxon>Pseudomonadati</taxon>
        <taxon>Myxococcota</taxon>
        <taxon>Myxococcia</taxon>
        <taxon>Myxococcales</taxon>
        <taxon>Sorangiineae</taxon>
        <taxon>Pendulisporaceae</taxon>
        <taxon>Pendulispora</taxon>
    </lineage>
</organism>
<proteinExistence type="predicted"/>
<evidence type="ECO:0000313" key="3">
    <source>
        <dbReference type="Proteomes" id="UP001379533"/>
    </source>
</evidence>
<dbReference type="Proteomes" id="UP001379533">
    <property type="component" value="Chromosome"/>
</dbReference>
<dbReference type="EMBL" id="CP089982">
    <property type="protein sequence ID" value="WXA92872.1"/>
    <property type="molecule type" value="Genomic_DNA"/>
</dbReference>
<protein>
    <submittedName>
        <fullName evidence="2">Uncharacterized protein</fullName>
    </submittedName>
</protein>
<sequence>MFTLSALGCSSSDDVPGPTPTVADGTIEAASFAGQPRALVATDETGRELSVPLDPGHRFRIELPEPHTYHLSIETDRGRARIVFPRGNRTDSAFSLTTTGALIHLGRIRRIADLASPVVVDAAQCVDGTVNGAGICTTSVSRIECSDQSTSYAHACSDVEVVLGYGPLDKVPGVDPTRDTFAVPALSPPCEVYGCNVPPPPPDENLNP</sequence>
<keyword evidence="3" id="KW-1185">Reference proteome</keyword>
<evidence type="ECO:0000256" key="1">
    <source>
        <dbReference type="SAM" id="MobiDB-lite"/>
    </source>
</evidence>
<name>A0ABZ2K6H2_9BACT</name>
<evidence type="ECO:0000313" key="2">
    <source>
        <dbReference type="EMBL" id="WXA92872.1"/>
    </source>
</evidence>
<dbReference type="RefSeq" id="WP_394843471.1">
    <property type="nucleotide sequence ID" value="NZ_CP089982.1"/>
</dbReference>
<accession>A0ABZ2K6H2</accession>
<gene>
    <name evidence="2" type="ORF">LZC95_41295</name>
</gene>